<evidence type="ECO:0000313" key="1">
    <source>
        <dbReference type="EMBL" id="MBD1432736.1"/>
    </source>
</evidence>
<name>A0ABR7YNE4_9SPHI</name>
<comment type="caution">
    <text evidence="1">The sequence shown here is derived from an EMBL/GenBank/DDBJ whole genome shotgun (WGS) entry which is preliminary data.</text>
</comment>
<dbReference type="RefSeq" id="WP_190993739.1">
    <property type="nucleotide sequence ID" value="NZ_JACOIK010000005.1"/>
</dbReference>
<dbReference type="Proteomes" id="UP000602759">
    <property type="component" value="Unassembled WGS sequence"/>
</dbReference>
<dbReference type="EMBL" id="JACOIK010000005">
    <property type="protein sequence ID" value="MBD1432736.1"/>
    <property type="molecule type" value="Genomic_DNA"/>
</dbReference>
<accession>A0ABR7YNE4</accession>
<protein>
    <recommendedName>
        <fullName evidence="3">TonB-dependent receptor plug domain-containing protein</fullName>
    </recommendedName>
</protein>
<organism evidence="1 2">
    <name type="scientific">Sphingobacterium micropteri</name>
    <dbReference type="NCBI Taxonomy" id="2763501"/>
    <lineage>
        <taxon>Bacteria</taxon>
        <taxon>Pseudomonadati</taxon>
        <taxon>Bacteroidota</taxon>
        <taxon>Sphingobacteriia</taxon>
        <taxon>Sphingobacteriales</taxon>
        <taxon>Sphingobacteriaceae</taxon>
        <taxon>Sphingobacterium</taxon>
    </lineage>
</organism>
<evidence type="ECO:0000313" key="2">
    <source>
        <dbReference type="Proteomes" id="UP000602759"/>
    </source>
</evidence>
<proteinExistence type="predicted"/>
<evidence type="ECO:0008006" key="3">
    <source>
        <dbReference type="Google" id="ProtNLM"/>
    </source>
</evidence>
<reference evidence="1 2" key="1">
    <citation type="submission" date="2020-08" db="EMBL/GenBank/DDBJ databases">
        <title>Sphingobacterium sp. DN00404 isolated from aquaculture water.</title>
        <authorList>
            <person name="Zhang M."/>
        </authorList>
    </citation>
    <scope>NUCLEOTIDE SEQUENCE [LARGE SCALE GENOMIC DNA]</scope>
    <source>
        <strain evidence="1 2">DN00404</strain>
    </source>
</reference>
<sequence>MFWSIVAQAQEENNIVLTQGSYAEKIYVQLDADVYTTDQTIWFKAVVLESARHLPSSWSGVLHVQLINPDGQLVVQKRIKLTSGSGNGAIELKSGYVSGKYLLKAYTEWNHNFGSDFTFQRYIDVFPQSQERKIEPIMGMQMEEREPNAYQLQAKLFPRLLDKLHKKQLAVYVIVDGKKDSMLLREGNQGYYHLDYPLTSEVKAVTIQMKTENNLLFTKTLVTPNSPIDVQFFPEGGVWLPDIPTKLGFKAINQLGKAIAVSGKIMNDRGDTLTSFRSNHLGMGTVLLKANKGSSYYAVLDTLTDESIADRYPLPQLADKGYALAINQVKENINVLIRSSTLTTDSLFVQISCRGVLYYLLKISPRDQQVKTLLPNSALPEGIILFTLLDHKKCPIAERLIFNRRSGMQLTIESSTDKTVYGKREKTAVKTQVFGGDGLPTEAKLSVMAISDDHIGKALVTRNNILTHFLLQSELRGEIAEPNYYFQEDVEQRFADLDALMLTQGWRRYKYDEPVVDSFSFPNELLPSLRGEVLGVFSKKKQPGITLTMMSFGENNLMQVEETDSLGRFYFPLSDQYVDTLDVLLQSANKAGRNRDYTIQLDKQYTPQIEYDYRRSAERIDSVVSRLAKKRHERFQHENAYRVAAGEILLEEVVVEAKVRSPEEQTVFDRYGEADVVITGKAIQEKEKKWSYGLYSILLFNFPKDIRIDRVGGGGGYLKARVHGTEPTLVVVDGIPVSGHSYDAIAHIPPSEVKSFEIIRFAKNFHGLYQETYPDASPLNIPTIGHVIAIYTHAGKGVYGVRRPTGLIQASVPVYSPVMEFYTPRYESEEETNSDRPDLRTLLHWEPNLSTDDEGKVTTDYYNGDNIGEVRIIIEAFNSDGYIGYRELVYQVH</sequence>
<keyword evidence="2" id="KW-1185">Reference proteome</keyword>
<dbReference type="Gene3D" id="2.60.40.1930">
    <property type="match status" value="1"/>
</dbReference>
<gene>
    <name evidence="1" type="ORF">H8B06_07870</name>
</gene>